<feature type="region of interest" description="Disordered" evidence="1">
    <location>
        <begin position="41"/>
        <end position="96"/>
    </location>
</feature>
<organism evidence="2 3">
    <name type="scientific">Actinokineospora terrae</name>
    <dbReference type="NCBI Taxonomy" id="155974"/>
    <lineage>
        <taxon>Bacteria</taxon>
        <taxon>Bacillati</taxon>
        <taxon>Actinomycetota</taxon>
        <taxon>Actinomycetes</taxon>
        <taxon>Pseudonocardiales</taxon>
        <taxon>Pseudonocardiaceae</taxon>
        <taxon>Actinokineospora</taxon>
    </lineage>
</organism>
<dbReference type="EMBL" id="FOGI01000025">
    <property type="protein sequence ID" value="SES49178.1"/>
    <property type="molecule type" value="Genomic_DNA"/>
</dbReference>
<dbReference type="RefSeq" id="WP_092787255.1">
    <property type="nucleotide sequence ID" value="NZ_FOGI01000025.1"/>
</dbReference>
<reference evidence="3" key="1">
    <citation type="submission" date="2016-10" db="EMBL/GenBank/DDBJ databases">
        <authorList>
            <person name="Varghese N."/>
            <person name="Submissions S."/>
        </authorList>
    </citation>
    <scope>NUCLEOTIDE SEQUENCE [LARGE SCALE GENOMIC DNA]</scope>
    <source>
        <strain evidence="3">DSM 44260</strain>
    </source>
</reference>
<keyword evidence="3" id="KW-1185">Reference proteome</keyword>
<name>A0A1H9XSP4_9PSEU</name>
<dbReference type="STRING" id="155974.SAMN04487818_1255"/>
<dbReference type="Proteomes" id="UP000199051">
    <property type="component" value="Unassembled WGS sequence"/>
</dbReference>
<accession>A0A1H9XSP4</accession>
<dbReference type="AlphaFoldDB" id="A0A1H9XSP4"/>
<feature type="compositionally biased region" description="Acidic residues" evidence="1">
    <location>
        <begin position="75"/>
        <end position="87"/>
    </location>
</feature>
<protein>
    <submittedName>
        <fullName evidence="2">Uncharacterized protein</fullName>
    </submittedName>
</protein>
<evidence type="ECO:0000313" key="2">
    <source>
        <dbReference type="EMBL" id="SES49178.1"/>
    </source>
</evidence>
<evidence type="ECO:0000313" key="3">
    <source>
        <dbReference type="Proteomes" id="UP000199051"/>
    </source>
</evidence>
<evidence type="ECO:0000256" key="1">
    <source>
        <dbReference type="SAM" id="MobiDB-lite"/>
    </source>
</evidence>
<sequence length="96" mass="10180">MTEEFDQDALRELLLDSVAPPDPALTEAMFEVTFTEIPEIPEAAAPEPDLLPDFEDTHSALDLGADDPGAHDPGSDVDPDTDGEGAADDGFPGVDW</sequence>
<gene>
    <name evidence="2" type="ORF">SAMN04487818_1255</name>
</gene>
<proteinExistence type="predicted"/>